<feature type="compositionally biased region" description="Polar residues" evidence="1">
    <location>
        <begin position="552"/>
        <end position="574"/>
    </location>
</feature>
<feature type="region of interest" description="Disordered" evidence="1">
    <location>
        <begin position="1134"/>
        <end position="1173"/>
    </location>
</feature>
<feature type="compositionally biased region" description="Polar residues" evidence="1">
    <location>
        <begin position="681"/>
        <end position="710"/>
    </location>
</feature>
<feature type="region of interest" description="Disordered" evidence="1">
    <location>
        <begin position="552"/>
        <end position="736"/>
    </location>
</feature>
<evidence type="ECO:0000256" key="1">
    <source>
        <dbReference type="SAM" id="MobiDB-lite"/>
    </source>
</evidence>
<feature type="compositionally biased region" description="Low complexity" evidence="1">
    <location>
        <begin position="611"/>
        <end position="621"/>
    </location>
</feature>
<feature type="compositionally biased region" description="Polar residues" evidence="1">
    <location>
        <begin position="622"/>
        <end position="641"/>
    </location>
</feature>
<feature type="compositionally biased region" description="Low complexity" evidence="1">
    <location>
        <begin position="1925"/>
        <end position="1941"/>
    </location>
</feature>
<dbReference type="Proteomes" id="UP000829354">
    <property type="component" value="Chromosome X"/>
</dbReference>
<feature type="compositionally biased region" description="Polar residues" evidence="1">
    <location>
        <begin position="800"/>
        <end position="809"/>
    </location>
</feature>
<organism evidence="2 3">
    <name type="scientific">Caenorhabditis briggsae</name>
    <dbReference type="NCBI Taxonomy" id="6238"/>
    <lineage>
        <taxon>Eukaryota</taxon>
        <taxon>Metazoa</taxon>
        <taxon>Ecdysozoa</taxon>
        <taxon>Nematoda</taxon>
        <taxon>Chromadorea</taxon>
        <taxon>Rhabditida</taxon>
        <taxon>Rhabditina</taxon>
        <taxon>Rhabditomorpha</taxon>
        <taxon>Rhabditoidea</taxon>
        <taxon>Rhabditidae</taxon>
        <taxon>Peloderinae</taxon>
        <taxon>Caenorhabditis</taxon>
    </lineage>
</organism>
<feature type="compositionally biased region" description="Acidic residues" evidence="1">
    <location>
        <begin position="416"/>
        <end position="440"/>
    </location>
</feature>
<feature type="region of interest" description="Disordered" evidence="1">
    <location>
        <begin position="1347"/>
        <end position="1392"/>
    </location>
</feature>
<feature type="region of interest" description="Disordered" evidence="1">
    <location>
        <begin position="1865"/>
        <end position="1885"/>
    </location>
</feature>
<feature type="compositionally biased region" description="Polar residues" evidence="1">
    <location>
        <begin position="1477"/>
        <end position="1486"/>
    </location>
</feature>
<feature type="region of interest" description="Disordered" evidence="1">
    <location>
        <begin position="1216"/>
        <end position="1262"/>
    </location>
</feature>
<feature type="region of interest" description="Disordered" evidence="1">
    <location>
        <begin position="1451"/>
        <end position="1500"/>
    </location>
</feature>
<feature type="region of interest" description="Disordered" evidence="1">
    <location>
        <begin position="416"/>
        <end position="474"/>
    </location>
</feature>
<feature type="compositionally biased region" description="Acidic residues" evidence="1">
    <location>
        <begin position="1955"/>
        <end position="1964"/>
    </location>
</feature>
<feature type="compositionally biased region" description="Polar residues" evidence="1">
    <location>
        <begin position="1593"/>
        <end position="1605"/>
    </location>
</feature>
<feature type="compositionally biased region" description="Polar residues" evidence="1">
    <location>
        <begin position="859"/>
        <end position="899"/>
    </location>
</feature>
<dbReference type="PANTHER" id="PTHR21503:SF8">
    <property type="entry name" value="F-BOX ASSOCIATED DOMAIN-CONTAINING PROTEIN-RELATED"/>
    <property type="match status" value="1"/>
</dbReference>
<dbReference type="EMBL" id="CP092625">
    <property type="protein sequence ID" value="UMM39354.1"/>
    <property type="molecule type" value="Genomic_DNA"/>
</dbReference>
<feature type="compositionally biased region" description="Polar residues" evidence="1">
    <location>
        <begin position="1812"/>
        <end position="1841"/>
    </location>
</feature>
<feature type="region of interest" description="Disordered" evidence="1">
    <location>
        <begin position="1593"/>
        <end position="1613"/>
    </location>
</feature>
<evidence type="ECO:0000313" key="2">
    <source>
        <dbReference type="EMBL" id="UMM39354.1"/>
    </source>
</evidence>
<keyword evidence="3" id="KW-1185">Reference proteome</keyword>
<feature type="compositionally biased region" description="Low complexity" evidence="1">
    <location>
        <begin position="790"/>
        <end position="799"/>
    </location>
</feature>
<feature type="compositionally biased region" description="Acidic residues" evidence="1">
    <location>
        <begin position="1456"/>
        <end position="1474"/>
    </location>
</feature>
<name>A0AAE9FC49_CAEBR</name>
<sequence length="1964" mass="208757">MAYWYIRQPGYKYFKNPDFEDIDVMLLPYMPTDEIQSLSGKENQMSLSKVKEMRYKFFESLGFEIPELVIDSTAPAIPIVDVYIYKCAQQELVCGPEFKILASTSNHKKFVLCSVLSEIPKLYSLGSKLYTVKEDKEEVAAFPGVKINVAHTIYSEEPAIFIQKEDREQVLGELNRRARQFFNLPEDEVSYMTTGSHMTAENKSKEELLIEGNFKKFEVVECVDSELLKKFLETHRNLKCITFHHGIRIHRGPYEYPPALNTVENIVVLNTWASAWFYVDNFKGKNLVLLDAEFHAGPLNRFLKAWKAGQLPNLESFFFTFKPHTQAFFLPTMFDGVLLKRHEYTADERPYEFNSGISSVYSHPFNFNPGGRDSPFFDIHQKNNVRQASVRFGLNKFLMIVWPNIVVAENLEPEVVEEEMGDEDVLESDDCENLGADDDLSVATKSPTPSPLGSPARSQEVNEVPMPIGSPIRPGTPVPTGFPEGRFQITKVSLPMVSSVPTGCNKPKGTTVKVGLRIPASTLFPAKFPGYGPTVPKRPLFAIESLRSMKAASSANTQNGQPQLAGFSSSNGSSVPDKFAKPVGTPVKAGLLIPAGSPRCGPIVPKRPRIESPSSSETTSPAMSQNGQSQPAELSSPNRSSVPDGFAKLKGTPLKVSIPIPSGSPECGPTVPKKPEIAIESPTSIETSSPAKSREGQLQQTGVVPPNESSIPDGFVKPKETPLQVGLPISSGSPESGCIERVGTAVKVGLPIPARSPECKSPTVEFPSSIRFPVPGGPTVTEKPEIAVESPSSTVLSSSANAQIGQSQPAGGPSPMASSIPDGFAKPNETPVNVGLPFPKGSPDRGPTVPKRARIAIESPTSIETSSPAKSREGLSQSAGFSSPHESTVSAGSSKTNGTPHPVVSAFLNNTSFPPGYAEPTKNLMAAVSETTKQIAFVKWQEAQARIAQVSLLMESPGSDGIEFGASIAEIRYQLARTLLLLRCSPLEPPIPAVGISNPAGSHQGQSQLATVASPNQSSVAVRSTENNADPIAFRPPISVSDLSFSAGSQKDLSQLATADTSMESSVPSGQKQVAAVGSLNDDGKQFPGSSPNPNELSPFPGPERIMEKIKETATPEQVNGIVNAVESPITVESSSPTASFDRNGLPMAVRSPIRTETSSPAESFEEEEPSPLATANGLAIVVESPNATGNGNPAASSDQNGLPAAVELPHRTETSLPAGSLEDGSEKSNGNPVALGPFIPATKKSFSAGSRKRPAHQITSESVEPHKLPLTVKTAIPAGLSLAKNLAKAGSTEPNKLPTTTGSKFPSFQAFSNAFVGHLKTIHSCLTRISSMVAFLPNGEPVQLGSLLPDGSLSTVDSQPSPGSVAGPPPKASSAPLPEPQAEENGSESKDVEITTFRIVSVYSHPVNLKPGGGAHPFFFIFRRDNVRQGSPRFGANTVLMMPNIVVDENLKPEDVEEEMEDEDALESDDDENLGANLSVTTKSPTPSPLGSPARRSSSCRFQEVTEVPMPTGSPIQPKTPVPAGLPETRFQITDVSLPMSSFVPTECIESKGTAVKFGSPIPDGTLFSAESSECGPIVPKRPRIAIESPSAIGQSEAAASSNGPPVPARHIEPKLTPVKVGLLIPAGSPKCGPIVPKPPIPVSGISCPAGSQEGLSKLATNNASIESSVPVGQEQDGFFTAVGSSNDDGKPFPASSPNPNELSPFPGLAKYPFLTDFDRIKEEIEETNRRMGRTVAEFESTLSDTPEHVNGIVNAVESPITVESSSPTASSDQNGFSMAVRSLTRTEALLPTESIKATESSFLEATVDSPIQSVPNGSKQGNESSVPVGSLEVGSNKSNGGPAAIGPLISATKMYLPAGSRKRLDHGKEAGSTEPNKCPSASGSAFSSVRAFSNAFFGHLKKVQSCLVQFSSMVVFLPNDNSATSSLASSLPAEAVSAPSPKPQPPENGPESMDIETEEDDY</sequence>
<gene>
    <name evidence="2" type="ORF">L5515_016442</name>
</gene>
<feature type="compositionally biased region" description="Polar residues" evidence="1">
    <location>
        <begin position="1353"/>
        <end position="1363"/>
    </location>
</feature>
<proteinExistence type="predicted"/>
<reference evidence="2 3" key="1">
    <citation type="submission" date="2022-04" db="EMBL/GenBank/DDBJ databases">
        <title>Chromosome-level reference genomes for two strains of Caenorhabditis briggsae: an improved platform for comparative genomics.</title>
        <authorList>
            <person name="Stevens L."/>
            <person name="Andersen E."/>
        </authorList>
    </citation>
    <scope>NUCLEOTIDE SEQUENCE [LARGE SCALE GENOMIC DNA]</scope>
    <source>
        <strain evidence="2">VX34</strain>
        <tissue evidence="2">Whole-organism</tissue>
    </source>
</reference>
<accession>A0AAE9FC49</accession>
<feature type="region of interest" description="Disordered" evidence="1">
    <location>
        <begin position="1812"/>
        <end position="1846"/>
    </location>
</feature>
<dbReference type="PANTHER" id="PTHR21503">
    <property type="entry name" value="F-BOX-CONTAINING HYPOTHETICAL PROTEIN C.ELEGANS"/>
    <property type="match status" value="1"/>
</dbReference>
<feature type="compositionally biased region" description="Polar residues" evidence="1">
    <location>
        <begin position="1875"/>
        <end position="1885"/>
    </location>
</feature>
<feature type="region of interest" description="Disordered" evidence="1">
    <location>
        <begin position="1080"/>
        <end position="1103"/>
    </location>
</feature>
<feature type="region of interest" description="Disordered" evidence="1">
    <location>
        <begin position="1686"/>
        <end position="1707"/>
    </location>
</feature>
<feature type="region of interest" description="Disordered" evidence="1">
    <location>
        <begin position="1925"/>
        <end position="1964"/>
    </location>
</feature>
<feature type="compositionally biased region" description="Polar residues" evidence="1">
    <location>
        <begin position="999"/>
        <end position="1028"/>
    </location>
</feature>
<protein>
    <submittedName>
        <fullName evidence="2">Uncharacterized protein</fullName>
    </submittedName>
</protein>
<feature type="region of interest" description="Disordered" evidence="1">
    <location>
        <begin position="995"/>
        <end position="1034"/>
    </location>
</feature>
<evidence type="ECO:0000313" key="3">
    <source>
        <dbReference type="Proteomes" id="UP000829354"/>
    </source>
</evidence>
<feature type="region of interest" description="Disordered" evidence="1">
    <location>
        <begin position="752"/>
        <end position="901"/>
    </location>
</feature>